<dbReference type="EMBL" id="REGN01012025">
    <property type="protein sequence ID" value="RMZ96609.1"/>
    <property type="molecule type" value="Genomic_DNA"/>
</dbReference>
<reference evidence="1 2" key="1">
    <citation type="journal article" date="2018" name="Sci. Rep.">
        <title>Genomic signatures of local adaptation to the degree of environmental predictability in rotifers.</title>
        <authorList>
            <person name="Franch-Gras L."/>
            <person name="Hahn C."/>
            <person name="Garcia-Roger E.M."/>
            <person name="Carmona M.J."/>
            <person name="Serra M."/>
            <person name="Gomez A."/>
        </authorList>
    </citation>
    <scope>NUCLEOTIDE SEQUENCE [LARGE SCALE GENOMIC DNA]</scope>
    <source>
        <strain evidence="1">HYR1</strain>
    </source>
</reference>
<proteinExistence type="predicted"/>
<accession>A0A3M7PCA9</accession>
<gene>
    <name evidence="1" type="ORF">BpHYR1_029103</name>
</gene>
<evidence type="ECO:0000313" key="1">
    <source>
        <dbReference type="EMBL" id="RMZ96609.1"/>
    </source>
</evidence>
<keyword evidence="2" id="KW-1185">Reference proteome</keyword>
<evidence type="ECO:0000313" key="2">
    <source>
        <dbReference type="Proteomes" id="UP000276133"/>
    </source>
</evidence>
<organism evidence="1 2">
    <name type="scientific">Brachionus plicatilis</name>
    <name type="common">Marine rotifer</name>
    <name type="synonym">Brachionus muelleri</name>
    <dbReference type="NCBI Taxonomy" id="10195"/>
    <lineage>
        <taxon>Eukaryota</taxon>
        <taxon>Metazoa</taxon>
        <taxon>Spiralia</taxon>
        <taxon>Gnathifera</taxon>
        <taxon>Rotifera</taxon>
        <taxon>Eurotatoria</taxon>
        <taxon>Monogononta</taxon>
        <taxon>Pseudotrocha</taxon>
        <taxon>Ploima</taxon>
        <taxon>Brachionidae</taxon>
        <taxon>Brachionus</taxon>
    </lineage>
</organism>
<dbReference type="Proteomes" id="UP000276133">
    <property type="component" value="Unassembled WGS sequence"/>
</dbReference>
<sequence length="59" mass="7177">MQLNMPGSQIEKINKASIISELRNIDKSKYYKNCKQLTLKKMNDPIRYLYFRHNKNWTQ</sequence>
<name>A0A3M7PCA9_BRAPC</name>
<dbReference type="AlphaFoldDB" id="A0A3M7PCA9"/>
<comment type="caution">
    <text evidence="1">The sequence shown here is derived from an EMBL/GenBank/DDBJ whole genome shotgun (WGS) entry which is preliminary data.</text>
</comment>
<protein>
    <submittedName>
        <fullName evidence="1">Uncharacterized protein</fullName>
    </submittedName>
</protein>